<name>A0A9X1TWC5_9BACT</name>
<evidence type="ECO:0000313" key="2">
    <source>
        <dbReference type="EMBL" id="MCF2501278.1"/>
    </source>
</evidence>
<dbReference type="AlphaFoldDB" id="A0A9X1TWC5"/>
<dbReference type="RefSeq" id="WP_235179475.1">
    <property type="nucleotide sequence ID" value="NZ_JAKFFV010000018.1"/>
</dbReference>
<evidence type="ECO:0000313" key="3">
    <source>
        <dbReference type="Proteomes" id="UP001139411"/>
    </source>
</evidence>
<dbReference type="InterPro" id="IPR032593">
    <property type="entry name" value="DUF4907"/>
</dbReference>
<keyword evidence="1" id="KW-1133">Transmembrane helix</keyword>
<accession>A0A9X1TWC5</accession>
<keyword evidence="1" id="KW-0812">Transmembrane</keyword>
<gene>
    <name evidence="2" type="ORF">L0661_23360</name>
</gene>
<proteinExistence type="predicted"/>
<dbReference type="Proteomes" id="UP001139411">
    <property type="component" value="Unassembled WGS sequence"/>
</dbReference>
<keyword evidence="1" id="KW-0472">Membrane</keyword>
<organism evidence="2 3">
    <name type="scientific">Dyadobacter chenhuakuii</name>
    <dbReference type="NCBI Taxonomy" id="2909339"/>
    <lineage>
        <taxon>Bacteria</taxon>
        <taxon>Pseudomonadati</taxon>
        <taxon>Bacteroidota</taxon>
        <taxon>Cytophagia</taxon>
        <taxon>Cytophagales</taxon>
        <taxon>Spirosomataceae</taxon>
        <taxon>Dyadobacter</taxon>
    </lineage>
</organism>
<protein>
    <submittedName>
        <fullName evidence="2">DUF4907 domain-containing protein</fullName>
    </submittedName>
</protein>
<dbReference type="Pfam" id="PF16250">
    <property type="entry name" value="DUF4907"/>
    <property type="match status" value="1"/>
</dbReference>
<dbReference type="EMBL" id="JAKFFV010000018">
    <property type="protein sequence ID" value="MCF2501278.1"/>
    <property type="molecule type" value="Genomic_DNA"/>
</dbReference>
<feature type="transmembrane region" description="Helical" evidence="1">
    <location>
        <begin position="7"/>
        <end position="25"/>
    </location>
</feature>
<reference evidence="2" key="1">
    <citation type="submission" date="2022-01" db="EMBL/GenBank/DDBJ databases">
        <title>Novel species in genus Dyadobacter.</title>
        <authorList>
            <person name="Ma C."/>
        </authorList>
    </citation>
    <scope>NUCLEOTIDE SEQUENCE</scope>
    <source>
        <strain evidence="2">CY357</strain>
    </source>
</reference>
<comment type="caution">
    <text evidence="2">The sequence shown here is derived from an EMBL/GenBank/DDBJ whole genome shotgun (WGS) entry which is preliminary data.</text>
</comment>
<evidence type="ECO:0000256" key="1">
    <source>
        <dbReference type="SAM" id="Phobius"/>
    </source>
</evidence>
<sequence length="116" mass="12562">MSSKKKLILIISVLAFAAVTYIFLYKGDIGADGKGLRRLSVEAFKVESGWGYRILDNGTPIIEQRSIPGIAGNKGFQNERSALKTGNLVERKLQSGIFPPSVSASELDSLGIQYGQ</sequence>